<dbReference type="PANTHER" id="PTHR39966">
    <property type="entry name" value="BLL2471 PROTEIN-RELATED"/>
    <property type="match status" value="1"/>
</dbReference>
<dbReference type="InterPro" id="IPR012312">
    <property type="entry name" value="Hemerythrin-like"/>
</dbReference>
<dbReference type="GO" id="GO:0005886">
    <property type="term" value="C:plasma membrane"/>
    <property type="evidence" value="ECO:0007669"/>
    <property type="project" value="TreeGrafter"/>
</dbReference>
<sequence>MIIDLLLREHRNIDLLLTFLQRELEVFEHGTRPDYEVIRAILSYFEVYPAMYHHPQEDLIFSKLETRDPDAAAIVGNLAHEHQEVVDRLHHAVQAIDGILADRELVRQDVGNIVRDFIVRERHHMMLEERDFFPAAVLALSPQDWTDIASALTDHGDPLFSEAARATSDALRAHILELEQEAEAERSSVALSSGMAGSPLHGLTRDG</sequence>
<dbReference type="CDD" id="cd12108">
    <property type="entry name" value="Hr-like"/>
    <property type="match status" value="1"/>
</dbReference>
<comment type="caution">
    <text evidence="3">The sequence shown here is derived from an EMBL/GenBank/DDBJ whole genome shotgun (WGS) entry which is preliminary data.</text>
</comment>
<reference evidence="3" key="1">
    <citation type="submission" date="2020-06" db="EMBL/GenBank/DDBJ databases">
        <title>Whole Genome Sequence of Bradyrhizobium sp. Strain 1S1.</title>
        <authorList>
            <person name="Bromfield E.S.P."/>
            <person name="Cloutier S."/>
        </authorList>
    </citation>
    <scope>NUCLEOTIDE SEQUENCE [LARGE SCALE GENOMIC DNA]</scope>
    <source>
        <strain evidence="3">1S1</strain>
    </source>
</reference>
<proteinExistence type="predicted"/>
<dbReference type="Pfam" id="PF01814">
    <property type="entry name" value="Hemerythrin"/>
    <property type="match status" value="1"/>
</dbReference>
<dbReference type="Gene3D" id="1.20.120.520">
    <property type="entry name" value="nmb1532 protein domain like"/>
    <property type="match status" value="1"/>
</dbReference>
<evidence type="ECO:0000256" key="1">
    <source>
        <dbReference type="SAM" id="MobiDB-lite"/>
    </source>
</evidence>
<feature type="domain" description="Hemerythrin-like" evidence="2">
    <location>
        <begin position="2"/>
        <end position="136"/>
    </location>
</feature>
<accession>A0A973W649</accession>
<gene>
    <name evidence="3" type="ORF">HAP48_036430</name>
</gene>
<evidence type="ECO:0000313" key="3">
    <source>
        <dbReference type="EMBL" id="NVI48277.1"/>
    </source>
</evidence>
<evidence type="ECO:0000259" key="2">
    <source>
        <dbReference type="Pfam" id="PF01814"/>
    </source>
</evidence>
<organism evidence="3">
    <name type="scientific">Bradyrhizobium septentrionale</name>
    <dbReference type="NCBI Taxonomy" id="1404411"/>
    <lineage>
        <taxon>Bacteria</taxon>
        <taxon>Pseudomonadati</taxon>
        <taxon>Pseudomonadota</taxon>
        <taxon>Alphaproteobacteria</taxon>
        <taxon>Hyphomicrobiales</taxon>
        <taxon>Nitrobacteraceae</taxon>
        <taxon>Bradyrhizobium</taxon>
    </lineage>
</organism>
<dbReference type="RefSeq" id="WP_035978447.1">
    <property type="nucleotide sequence ID" value="NZ_CP088285.1"/>
</dbReference>
<name>A0A973W649_9BRAD</name>
<protein>
    <submittedName>
        <fullName evidence="3">Hemerythrin domain-containing protein</fullName>
    </submittedName>
</protein>
<feature type="region of interest" description="Disordered" evidence="1">
    <location>
        <begin position="187"/>
        <end position="207"/>
    </location>
</feature>
<dbReference type="AlphaFoldDB" id="A0A973W649"/>
<dbReference type="PANTHER" id="PTHR39966:SF1">
    <property type="entry name" value="HEMERYTHRIN-LIKE DOMAIN-CONTAINING PROTEIN"/>
    <property type="match status" value="1"/>
</dbReference>
<dbReference type="EMBL" id="JAAOLE020000001">
    <property type="protein sequence ID" value="NVI48277.1"/>
    <property type="molecule type" value="Genomic_DNA"/>
</dbReference>